<keyword evidence="5" id="KW-0001">2Fe-2S</keyword>
<dbReference type="KEGG" id="lxl:KDY119_00342"/>
<evidence type="ECO:0000256" key="2">
    <source>
        <dbReference type="ARBA" id="ARBA00004141"/>
    </source>
</evidence>
<dbReference type="EMBL" id="CP045529">
    <property type="protein sequence ID" value="QFU96852.1"/>
    <property type="molecule type" value="Genomic_DNA"/>
</dbReference>
<keyword evidence="10" id="KW-0408">Iron</keyword>
<dbReference type="GO" id="GO:0016491">
    <property type="term" value="F:oxidoreductase activity"/>
    <property type="evidence" value="ECO:0007669"/>
    <property type="project" value="UniProtKB-KW"/>
</dbReference>
<sequence length="469" mass="50162">MTSTSVPSNLGPGPVPTASAVRTASRRRADALTGVLLRGIVAAAAAAAIVFWWTTTPDDATASAGTAVTSVAELAGLVLGVLVCAQVLLVARVPWFERAVGLDRLVTWHRTLGATVLLLLATHVVLMVGGQSLTTSENPWSALWSLNRAVPDLLWALVGGVLFLAVAATSARVVRRHLPYEAWYATHLGTYLAIYLTFWHQVRGGAHLFASPTARTLWYAMYLATAACVLVWRVGLPLVRQARGVARVERVVVEADGVTSVWLGGRAVERLRAQAGQFVLVRFLVRGHLGTAHPYSLSTVPDGARVRLTVGALGDHSGRVGALAPGTRVVVEGPYGRFTADRARHHGVLLVAGGAGIGPVRAVAEELWRRGHDVVVLHRARSERVLALAGELRDVPGLRYVPLVGRRAELGHDPLAAGSVKALVPDVARRDVFLCGPASLCRDVERTVRSLGVPRSAVHYDELSFEEQR</sequence>
<evidence type="ECO:0000259" key="15">
    <source>
        <dbReference type="PROSITE" id="PS51384"/>
    </source>
</evidence>
<dbReference type="InterPro" id="IPR017927">
    <property type="entry name" value="FAD-bd_FR_type"/>
</dbReference>
<evidence type="ECO:0000256" key="3">
    <source>
        <dbReference type="ARBA" id="ARBA00022630"/>
    </source>
</evidence>
<evidence type="ECO:0000256" key="12">
    <source>
        <dbReference type="ARBA" id="ARBA00023136"/>
    </source>
</evidence>
<comment type="cofactor">
    <cofactor evidence="1">
        <name>FAD</name>
        <dbReference type="ChEBI" id="CHEBI:57692"/>
    </cofactor>
</comment>
<feature type="transmembrane region" description="Helical" evidence="14">
    <location>
        <begin position="153"/>
        <end position="174"/>
    </location>
</feature>
<gene>
    <name evidence="16" type="ORF">KDY119_00342</name>
</gene>
<dbReference type="InterPro" id="IPR050415">
    <property type="entry name" value="MRET"/>
</dbReference>
<dbReference type="PANTHER" id="PTHR47354:SF8">
    <property type="entry name" value="1,2-PHENYLACETYL-COA EPOXIDASE, SUBUNIT E"/>
    <property type="match status" value="1"/>
</dbReference>
<feature type="transmembrane region" description="Helical" evidence="14">
    <location>
        <begin position="219"/>
        <end position="239"/>
    </location>
</feature>
<accession>A0A5P9Q6Z9</accession>
<evidence type="ECO:0000256" key="5">
    <source>
        <dbReference type="ARBA" id="ARBA00022714"/>
    </source>
</evidence>
<dbReference type="Gene3D" id="2.40.30.10">
    <property type="entry name" value="Translation factors"/>
    <property type="match status" value="1"/>
</dbReference>
<evidence type="ECO:0000313" key="16">
    <source>
        <dbReference type="EMBL" id="QFU96852.1"/>
    </source>
</evidence>
<evidence type="ECO:0000256" key="10">
    <source>
        <dbReference type="ARBA" id="ARBA00023004"/>
    </source>
</evidence>
<protein>
    <recommendedName>
        <fullName evidence="15">FAD-binding FR-type domain-containing protein</fullName>
    </recommendedName>
</protein>
<keyword evidence="6" id="KW-0479">Metal-binding</keyword>
<keyword evidence="9" id="KW-0560">Oxidoreductase</keyword>
<dbReference type="AlphaFoldDB" id="A0A5P9Q6Z9"/>
<evidence type="ECO:0000256" key="11">
    <source>
        <dbReference type="ARBA" id="ARBA00023014"/>
    </source>
</evidence>
<comment type="subcellular location">
    <subcellularLocation>
        <location evidence="2">Membrane</location>
        <topology evidence="2">Multi-pass membrane protein</topology>
    </subcellularLocation>
</comment>
<dbReference type="InterPro" id="IPR017938">
    <property type="entry name" value="Riboflavin_synthase-like_b-brl"/>
</dbReference>
<evidence type="ECO:0000256" key="9">
    <source>
        <dbReference type="ARBA" id="ARBA00023002"/>
    </source>
</evidence>
<keyword evidence="12 14" id="KW-0472">Membrane</keyword>
<feature type="transmembrane region" description="Helical" evidence="14">
    <location>
        <begin position="35"/>
        <end position="54"/>
    </location>
</feature>
<dbReference type="InterPro" id="IPR039261">
    <property type="entry name" value="FNR_nucleotide-bd"/>
</dbReference>
<keyword evidence="7" id="KW-0274">FAD</keyword>
<evidence type="ECO:0000256" key="4">
    <source>
        <dbReference type="ARBA" id="ARBA00022692"/>
    </source>
</evidence>
<feature type="transmembrane region" description="Helical" evidence="14">
    <location>
        <begin position="112"/>
        <end position="133"/>
    </location>
</feature>
<dbReference type="SUPFAM" id="SSF52343">
    <property type="entry name" value="Ferredoxin reductase-like, C-terminal NADP-linked domain"/>
    <property type="match status" value="1"/>
</dbReference>
<evidence type="ECO:0000256" key="7">
    <source>
        <dbReference type="ARBA" id="ARBA00022827"/>
    </source>
</evidence>
<evidence type="ECO:0000256" key="8">
    <source>
        <dbReference type="ARBA" id="ARBA00022989"/>
    </source>
</evidence>
<evidence type="ECO:0000256" key="14">
    <source>
        <dbReference type="SAM" id="Phobius"/>
    </source>
</evidence>
<dbReference type="Pfam" id="PF01794">
    <property type="entry name" value="Ferric_reduct"/>
    <property type="match status" value="1"/>
</dbReference>
<keyword evidence="4 14" id="KW-0812">Transmembrane</keyword>
<evidence type="ECO:0000256" key="6">
    <source>
        <dbReference type="ARBA" id="ARBA00022723"/>
    </source>
</evidence>
<feature type="region of interest" description="Disordered" evidence="13">
    <location>
        <begin position="1"/>
        <end position="22"/>
    </location>
</feature>
<dbReference type="OrthoDB" id="9801223at2"/>
<dbReference type="GO" id="GO:0046872">
    <property type="term" value="F:metal ion binding"/>
    <property type="evidence" value="ECO:0007669"/>
    <property type="project" value="UniProtKB-KW"/>
</dbReference>
<feature type="transmembrane region" description="Helical" evidence="14">
    <location>
        <begin position="74"/>
        <end position="91"/>
    </location>
</feature>
<dbReference type="PANTHER" id="PTHR47354">
    <property type="entry name" value="NADH OXIDOREDUCTASE HCR"/>
    <property type="match status" value="1"/>
</dbReference>
<organism evidence="16 17">
    <name type="scientific">Luteimicrobium xylanilyticum</name>
    <dbReference type="NCBI Taxonomy" id="1133546"/>
    <lineage>
        <taxon>Bacteria</taxon>
        <taxon>Bacillati</taxon>
        <taxon>Actinomycetota</taxon>
        <taxon>Actinomycetes</taxon>
        <taxon>Micrococcales</taxon>
        <taxon>Luteimicrobium</taxon>
    </lineage>
</organism>
<evidence type="ECO:0000256" key="1">
    <source>
        <dbReference type="ARBA" id="ARBA00001974"/>
    </source>
</evidence>
<dbReference type="Proteomes" id="UP000326702">
    <property type="component" value="Chromosome"/>
</dbReference>
<feature type="domain" description="FAD-binding FR-type" evidence="15">
    <location>
        <begin position="241"/>
        <end position="341"/>
    </location>
</feature>
<keyword evidence="11" id="KW-0411">Iron-sulfur</keyword>
<feature type="transmembrane region" description="Helical" evidence="14">
    <location>
        <begin position="181"/>
        <end position="199"/>
    </location>
</feature>
<dbReference type="PRINTS" id="PR00410">
    <property type="entry name" value="PHEHYDRXLASE"/>
</dbReference>
<name>A0A5P9Q6Z9_9MICO</name>
<dbReference type="RefSeq" id="WP_153021844.1">
    <property type="nucleotide sequence ID" value="NZ_BAABIH010000013.1"/>
</dbReference>
<dbReference type="PROSITE" id="PS51384">
    <property type="entry name" value="FAD_FR"/>
    <property type="match status" value="1"/>
</dbReference>
<proteinExistence type="predicted"/>
<dbReference type="GO" id="GO:0051537">
    <property type="term" value="F:2 iron, 2 sulfur cluster binding"/>
    <property type="evidence" value="ECO:0007669"/>
    <property type="project" value="UniProtKB-KW"/>
</dbReference>
<keyword evidence="3" id="KW-0285">Flavoprotein</keyword>
<dbReference type="InterPro" id="IPR013130">
    <property type="entry name" value="Fe3_Rdtase_TM_dom"/>
</dbReference>
<dbReference type="GO" id="GO:0050660">
    <property type="term" value="F:flavin adenine dinucleotide binding"/>
    <property type="evidence" value="ECO:0007669"/>
    <property type="project" value="TreeGrafter"/>
</dbReference>
<keyword evidence="17" id="KW-1185">Reference proteome</keyword>
<evidence type="ECO:0000313" key="17">
    <source>
        <dbReference type="Proteomes" id="UP000326702"/>
    </source>
</evidence>
<dbReference type="Gene3D" id="3.40.50.80">
    <property type="entry name" value="Nucleotide-binding domain of ferredoxin-NADP reductase (FNR) module"/>
    <property type="match status" value="1"/>
</dbReference>
<keyword evidence="8 14" id="KW-1133">Transmembrane helix</keyword>
<reference evidence="16 17" key="1">
    <citation type="submission" date="2019-10" db="EMBL/GenBank/DDBJ databases">
        <title>Genome sequence of Luteimicrobium xylanilyticum HY-24.</title>
        <authorList>
            <person name="Kim D.Y."/>
            <person name="Park H.-Y."/>
        </authorList>
    </citation>
    <scope>NUCLEOTIDE SEQUENCE [LARGE SCALE GENOMIC DNA]</scope>
    <source>
        <strain evidence="16 17">HY-24</strain>
    </source>
</reference>
<dbReference type="GO" id="GO:0016020">
    <property type="term" value="C:membrane"/>
    <property type="evidence" value="ECO:0007669"/>
    <property type="project" value="UniProtKB-SubCell"/>
</dbReference>
<evidence type="ECO:0000256" key="13">
    <source>
        <dbReference type="SAM" id="MobiDB-lite"/>
    </source>
</evidence>
<dbReference type="SUPFAM" id="SSF63380">
    <property type="entry name" value="Riboflavin synthase domain-like"/>
    <property type="match status" value="1"/>
</dbReference>